<name>A0A2S6G015_9CLOT</name>
<feature type="transmembrane region" description="Helical" evidence="1">
    <location>
        <begin position="23"/>
        <end position="56"/>
    </location>
</feature>
<dbReference type="InterPro" id="IPR046088">
    <property type="entry name" value="DUF6106"/>
</dbReference>
<dbReference type="Pfam" id="PF19601">
    <property type="entry name" value="DUF6106"/>
    <property type="match status" value="1"/>
</dbReference>
<dbReference type="EMBL" id="PTIS01000002">
    <property type="protein sequence ID" value="PPK49230.1"/>
    <property type="molecule type" value="Genomic_DNA"/>
</dbReference>
<evidence type="ECO:0000313" key="2">
    <source>
        <dbReference type="EMBL" id="PPK49230.1"/>
    </source>
</evidence>
<dbReference type="Proteomes" id="UP000239863">
    <property type="component" value="Unassembled WGS sequence"/>
</dbReference>
<gene>
    <name evidence="2" type="ORF">BD821_102145</name>
</gene>
<reference evidence="2 3" key="1">
    <citation type="submission" date="2018-02" db="EMBL/GenBank/DDBJ databases">
        <title>Genomic Encyclopedia of Archaeal and Bacterial Type Strains, Phase II (KMG-II): from individual species to whole genera.</title>
        <authorList>
            <person name="Goeker M."/>
        </authorList>
    </citation>
    <scope>NUCLEOTIDE SEQUENCE [LARGE SCALE GENOMIC DNA]</scope>
    <source>
        <strain evidence="2 3">DSM 15099</strain>
    </source>
</reference>
<comment type="caution">
    <text evidence="2">The sequence shown here is derived from an EMBL/GenBank/DDBJ whole genome shotgun (WGS) entry which is preliminary data.</text>
</comment>
<protein>
    <submittedName>
        <fullName evidence="2">Uncharacterized protein</fullName>
    </submittedName>
</protein>
<proteinExistence type="predicted"/>
<dbReference type="STRING" id="37659.GCA_000703125_01740"/>
<evidence type="ECO:0000313" key="3">
    <source>
        <dbReference type="Proteomes" id="UP000239863"/>
    </source>
</evidence>
<evidence type="ECO:0000256" key="1">
    <source>
        <dbReference type="SAM" id="Phobius"/>
    </source>
</evidence>
<dbReference type="AlphaFoldDB" id="A0A2S6G015"/>
<dbReference type="OrthoDB" id="2062630at2"/>
<keyword evidence="1" id="KW-0812">Transmembrane</keyword>
<keyword evidence="1" id="KW-1133">Transmembrane helix</keyword>
<keyword evidence="1" id="KW-0472">Membrane</keyword>
<sequence length="165" mass="19314">MDNFYEQLLTTKKHFAYKVANVLMYLIVILGVAGLILGKFSLFIIFELIAVGIFFFKKNLFIEYEYIFTNGEIDIDKIFEMKKRKRIINFNVKDAQIIAKYNSQYIKDFINKPNKVINLYPPNYNGEIFVAILNKGAETIMIKFAPDEKILNLAFKYNPRAIKKS</sequence>
<dbReference type="RefSeq" id="WP_104409239.1">
    <property type="nucleotide sequence ID" value="NZ_PTIS01000002.1"/>
</dbReference>
<organism evidence="2 3">
    <name type="scientific">Clostridium algidicarnis DSM 15099</name>
    <dbReference type="NCBI Taxonomy" id="1121295"/>
    <lineage>
        <taxon>Bacteria</taxon>
        <taxon>Bacillati</taxon>
        <taxon>Bacillota</taxon>
        <taxon>Clostridia</taxon>
        <taxon>Eubacteriales</taxon>
        <taxon>Clostridiaceae</taxon>
        <taxon>Clostridium</taxon>
    </lineage>
</organism>
<accession>A0A2S6G015</accession>